<evidence type="ECO:0000259" key="1">
    <source>
        <dbReference type="Pfam" id="PF11695"/>
    </source>
</evidence>
<dbReference type="RefSeq" id="WP_068823556.1">
    <property type="nucleotide sequence ID" value="NZ_LWHJ01000031.1"/>
</dbReference>
<dbReference type="STRING" id="1826909.A5893_15310"/>
<proteinExistence type="predicted"/>
<protein>
    <submittedName>
        <fullName evidence="2">Spheroidene monooxygenase</fullName>
    </submittedName>
</protein>
<accession>A0A179DAU0</accession>
<reference evidence="2 3" key="2">
    <citation type="submission" date="2016-06" db="EMBL/GenBank/DDBJ databases">
        <title>Pedobacter psychrophilus sp. nov., isolated from Antarctic fragmentary rock.</title>
        <authorList>
            <person name="Svec P."/>
        </authorList>
    </citation>
    <scope>NUCLEOTIDE SEQUENCE [LARGE SCALE GENOMIC DNA]</scope>
    <source>
        <strain evidence="2 3">CCM 8644</strain>
    </source>
</reference>
<feature type="domain" description="DUF3291" evidence="1">
    <location>
        <begin position="132"/>
        <end position="206"/>
    </location>
</feature>
<dbReference type="AlphaFoldDB" id="A0A179DAU0"/>
<dbReference type="OrthoDB" id="1122317at2"/>
<organism evidence="2 3">
    <name type="scientific">Pedobacter psychrophilus</name>
    <dbReference type="NCBI Taxonomy" id="1826909"/>
    <lineage>
        <taxon>Bacteria</taxon>
        <taxon>Pseudomonadati</taxon>
        <taxon>Bacteroidota</taxon>
        <taxon>Sphingobacteriia</taxon>
        <taxon>Sphingobacteriales</taxon>
        <taxon>Sphingobacteriaceae</taxon>
        <taxon>Pedobacter</taxon>
    </lineage>
</organism>
<keyword evidence="2" id="KW-0503">Monooxygenase</keyword>
<dbReference type="CDD" id="cd21650">
    <property type="entry name" value="CrtA-like"/>
    <property type="match status" value="1"/>
</dbReference>
<keyword evidence="2" id="KW-0560">Oxidoreductase</keyword>
<evidence type="ECO:0000313" key="3">
    <source>
        <dbReference type="Proteomes" id="UP000078459"/>
    </source>
</evidence>
<dbReference type="Proteomes" id="UP000078459">
    <property type="component" value="Unassembled WGS sequence"/>
</dbReference>
<dbReference type="Pfam" id="PF11695">
    <property type="entry name" value="DUF3291"/>
    <property type="match status" value="1"/>
</dbReference>
<reference evidence="2 3" key="1">
    <citation type="submission" date="2016-04" db="EMBL/GenBank/DDBJ databases">
        <authorList>
            <person name="Evans L.H."/>
            <person name="Alamgir A."/>
            <person name="Owens N."/>
            <person name="Weber N.D."/>
            <person name="Virtaneva K."/>
            <person name="Barbian K."/>
            <person name="Babar A."/>
            <person name="Rosenke K."/>
        </authorList>
    </citation>
    <scope>NUCLEOTIDE SEQUENCE [LARGE SCALE GENOMIC DNA]</scope>
    <source>
        <strain evidence="2 3">CCM 8644</strain>
    </source>
</reference>
<name>A0A179DAU0_9SPHI</name>
<dbReference type="InterPro" id="IPR021708">
    <property type="entry name" value="DUF3291"/>
</dbReference>
<evidence type="ECO:0000313" key="2">
    <source>
        <dbReference type="EMBL" id="OAQ38165.1"/>
    </source>
</evidence>
<dbReference type="InterPro" id="IPR049574">
    <property type="entry name" value="CrtA-like"/>
</dbReference>
<keyword evidence="3" id="KW-1185">Reference proteome</keyword>
<dbReference type="GO" id="GO:0004497">
    <property type="term" value="F:monooxygenase activity"/>
    <property type="evidence" value="ECO:0007669"/>
    <property type="project" value="UniProtKB-KW"/>
</dbReference>
<comment type="caution">
    <text evidence="2">The sequence shown here is derived from an EMBL/GenBank/DDBJ whole genome shotgun (WGS) entry which is preliminary data.</text>
</comment>
<dbReference type="EMBL" id="LWHJ01000031">
    <property type="protein sequence ID" value="OAQ38165.1"/>
    <property type="molecule type" value="Genomic_DNA"/>
</dbReference>
<sequence>MLVTITILRYPKKYIPFAFLAMAVHRLPLFFTNGCSFWKLLGCGKNGTFDINPDYQQWGLMAVWGSETEFQKFKTKSFIAKWWNTFCEEKYSIYLEPTESHGKWSGKEPFGNPKIKGQDGRVGILTRATIRPIKLKNFWKNVPKVAAIMGSSKGFITSIGIGEAPFFMQATFSVWDSLEDVKKFAYKDQEHAEVIKLTRQENWYSEELFARFKILKTEGKLNGVDPIFING</sequence>
<gene>
    <name evidence="2" type="ORF">A5893_15310</name>
</gene>